<dbReference type="AlphaFoldDB" id="A0A2R6ALH7"/>
<proteinExistence type="predicted"/>
<evidence type="ECO:0000313" key="2">
    <source>
        <dbReference type="Proteomes" id="UP000241473"/>
    </source>
</evidence>
<accession>A0A2R6ALH7</accession>
<organism evidence="1 2">
    <name type="scientific">Candidatus Marsarchaeota G1 archaeon OSP_C</name>
    <dbReference type="NCBI Taxonomy" id="1978154"/>
    <lineage>
        <taxon>Archaea</taxon>
        <taxon>Candidatus Marsarchaeota</taxon>
        <taxon>Candidatus Marsarchaeota group 1</taxon>
    </lineage>
</organism>
<protein>
    <submittedName>
        <fullName evidence="1">Uncharacterized protein</fullName>
    </submittedName>
</protein>
<dbReference type="Proteomes" id="UP000241473">
    <property type="component" value="Unassembled WGS sequence"/>
</dbReference>
<gene>
    <name evidence="1" type="ORF">B9Q00_09355</name>
</gene>
<dbReference type="EMBL" id="NEXB01000075">
    <property type="protein sequence ID" value="PSN87239.1"/>
    <property type="molecule type" value="Genomic_DNA"/>
</dbReference>
<comment type="caution">
    <text evidence="1">The sequence shown here is derived from an EMBL/GenBank/DDBJ whole genome shotgun (WGS) entry which is preliminary data.</text>
</comment>
<sequence length="216" mass="25398">MDQKGSFLAQLCRYSEKSLRKEDEDYLVQVIETYATYCVDESKELKANTSDEFKKILKAQEMAFDFIKEYVYVFDEEISKEKMSDFAKGMVFTVNSKQRVLGLLASYLLQIPLLLEKRCNAIIFLFTYEVYVKISKQSKRESRDEKTWQLMRVLKEFLTRRITVYNESLNFERIRNMIAHNGFGLIEVRDVEISELSIVICEIASFLSANEYLLKG</sequence>
<name>A0A2R6ALH7_9ARCH</name>
<reference evidence="1 2" key="1">
    <citation type="submission" date="2017-04" db="EMBL/GenBank/DDBJ databases">
        <title>Novel microbial lineages endemic to geothermal iron-oxide mats fill important gaps in the evolutionary history of Archaea.</title>
        <authorList>
            <person name="Jay Z.J."/>
            <person name="Beam J.P."/>
            <person name="Dlakic M."/>
            <person name="Rusch D.B."/>
            <person name="Kozubal M.A."/>
            <person name="Inskeep W.P."/>
        </authorList>
    </citation>
    <scope>NUCLEOTIDE SEQUENCE [LARGE SCALE GENOMIC DNA]</scope>
    <source>
        <strain evidence="1">OSP_C</strain>
    </source>
</reference>
<evidence type="ECO:0000313" key="1">
    <source>
        <dbReference type="EMBL" id="PSN87239.1"/>
    </source>
</evidence>